<organism evidence="1 2">
    <name type="scientific">Actinomadura macrotermitis</name>
    <dbReference type="NCBI Taxonomy" id="2585200"/>
    <lineage>
        <taxon>Bacteria</taxon>
        <taxon>Bacillati</taxon>
        <taxon>Actinomycetota</taxon>
        <taxon>Actinomycetes</taxon>
        <taxon>Streptosporangiales</taxon>
        <taxon>Thermomonosporaceae</taxon>
        <taxon>Actinomadura</taxon>
    </lineage>
</organism>
<dbReference type="InterPro" id="IPR009351">
    <property type="entry name" value="AlkZ-like"/>
</dbReference>
<name>A0A7K0C1S0_9ACTN</name>
<sequence>MLQQGHSRPFSGNHPPSLRETSVACVTLNGMDGEKLLAWWAHKQGLDGTLAGAPPAEVLARTGWARAAGGANPYLQLFARAGTSRQDADRAAADLRIHMLPAARGCCYLLPAADYAIALRAAERGALAEAAAAARLGAPRAEIDRVAEAVLAVLEQNARPLGPRELRVLLGGLVRDLGEAGRRKGLASTLPVALGLLQSAGEIRRVPVDGRLDTREHAYVRWTPPPPVGADEARAALARRYWTWTGGATLAQFRGFCAATAKDARAAVEPLGLVPLAGTGLLALPADAAAFADFAPPPGPACTLVGWLDALVLLRRDLPSLLGPADAARPLPPALARSTLSGLGELPAHGIVDRGRVVGLWEYDPGAAEIAWASFVPPDDALRAAVARTEEFVRVQLGDAPGSGLDSSARRRPRIEALHALAAA</sequence>
<dbReference type="PANTHER" id="PTHR38479">
    <property type="entry name" value="LMO0824 PROTEIN"/>
    <property type="match status" value="1"/>
</dbReference>
<protein>
    <recommendedName>
        <fullName evidence="3">Winged helix DNA-binding domain-containing protein</fullName>
    </recommendedName>
</protein>
<dbReference type="EMBL" id="WEGH01000003">
    <property type="protein sequence ID" value="MQY07415.1"/>
    <property type="molecule type" value="Genomic_DNA"/>
</dbReference>
<dbReference type="Proteomes" id="UP000487268">
    <property type="component" value="Unassembled WGS sequence"/>
</dbReference>
<comment type="caution">
    <text evidence="1">The sequence shown here is derived from an EMBL/GenBank/DDBJ whole genome shotgun (WGS) entry which is preliminary data.</text>
</comment>
<evidence type="ECO:0008006" key="3">
    <source>
        <dbReference type="Google" id="ProtNLM"/>
    </source>
</evidence>
<evidence type="ECO:0000313" key="2">
    <source>
        <dbReference type="Proteomes" id="UP000487268"/>
    </source>
</evidence>
<accession>A0A7K0C1S0</accession>
<keyword evidence="2" id="KW-1185">Reference proteome</keyword>
<evidence type="ECO:0000313" key="1">
    <source>
        <dbReference type="EMBL" id="MQY07415.1"/>
    </source>
</evidence>
<dbReference type="AlphaFoldDB" id="A0A7K0C1S0"/>
<reference evidence="1 2" key="1">
    <citation type="submission" date="2019-10" db="EMBL/GenBank/DDBJ databases">
        <title>Actinomadura rubteroloni sp. nov. and Actinomadura macrotermitis sp. nov., isolated from the gut of fungus growing-termite Macrotermes natalensis.</title>
        <authorList>
            <person name="Benndorf R."/>
            <person name="Martin K."/>
            <person name="Kuefner M."/>
            <person name="De Beer W."/>
            <person name="Kaster A.-K."/>
            <person name="Vollmers J."/>
            <person name="Poulsen M."/>
            <person name="Beemelmanns C."/>
        </authorList>
    </citation>
    <scope>NUCLEOTIDE SEQUENCE [LARGE SCALE GENOMIC DNA]</scope>
    <source>
        <strain evidence="1 2">RB68</strain>
    </source>
</reference>
<dbReference type="Pfam" id="PF06224">
    <property type="entry name" value="AlkZ-like"/>
    <property type="match status" value="1"/>
</dbReference>
<gene>
    <name evidence="1" type="ORF">ACRB68_55150</name>
</gene>
<dbReference type="PANTHER" id="PTHR38479:SF2">
    <property type="entry name" value="WINGED HELIX DNA-BINDING DOMAIN-CONTAINING PROTEIN"/>
    <property type="match status" value="1"/>
</dbReference>
<proteinExistence type="predicted"/>